<evidence type="ECO:0000256" key="4">
    <source>
        <dbReference type="ARBA" id="ARBA00023136"/>
    </source>
</evidence>
<keyword evidence="2 7" id="KW-0812">Transmembrane</keyword>
<evidence type="ECO:0000313" key="9">
    <source>
        <dbReference type="EMBL" id="QHN37518.1"/>
    </source>
</evidence>
<evidence type="ECO:0000256" key="1">
    <source>
        <dbReference type="ARBA" id="ARBA00022475"/>
    </source>
</evidence>
<sequence>MTRHRRRREDSVDTPPADSERSMPQRIAPRPTPGPARPARDTYPAPAQPPAGRAAPPRRRPEPPATTGGRPQYSRPAHTGIPTGAGGPVPGPHVGPGPNVQDGGERGAPLTGRPHAGTGQAGTGLIDATGADAGHSDSGHPDFGHTGTARSASAAGSDAGTDTRTRSDRREGRRRGGTDGGAADKARRRTRTRMVLAFVLVFLLAMVGGLGYVALRTLGVIGAADYSDATGAADVIVEIPANSTLSDFGDILADRDVVKSSRAFVNAADGRTMEGGFYKLRTQIPAATAVEMMTDTSKVHRVGLMNVPEGLQLESKKGIDGKTTPGIFQMIADATEVDVNGAHRGVTVEELEKVAATADPAALGVPEWAHKWVTATAVKGDFRRLEGLIAPGTWDYINPEHSADAILTQLVSQSVSRFENWGLLNDNGSGLTPYETLITASIVEREAKNADDFPKVARVILNRLAKDQRLEMDSTSNYRAEVTNIDVHGDAYSDANPWNTYQISGLPPTPIGAVGERALEATEHPATGQWLYFVSIDKDGNTLFADDYEEHKRNRQKACDTGLLSTGC</sequence>
<protein>
    <recommendedName>
        <fullName evidence="7">Endolytic murein transglycosylase</fullName>
        <ecNumber evidence="7">4.2.2.29</ecNumber>
    </recommendedName>
    <alternativeName>
        <fullName evidence="7">Peptidoglycan lytic transglycosylase</fullName>
    </alternativeName>
    <alternativeName>
        <fullName evidence="7">Peptidoglycan polymerization terminase</fullName>
    </alternativeName>
</protein>
<dbReference type="PANTHER" id="PTHR30518:SF2">
    <property type="entry name" value="ENDOLYTIC MUREIN TRANSGLYCOSYLASE"/>
    <property type="match status" value="1"/>
</dbReference>
<keyword evidence="6 7" id="KW-0961">Cell wall biogenesis/degradation</keyword>
<accession>A0ABX6INJ8</accession>
<keyword evidence="4 7" id="KW-0472">Membrane</keyword>
<feature type="site" description="Important for catalytic activity" evidence="7">
    <location>
        <position position="446"/>
    </location>
</feature>
<dbReference type="Pfam" id="PF02618">
    <property type="entry name" value="YceG"/>
    <property type="match status" value="1"/>
</dbReference>
<feature type="compositionally biased region" description="Basic and acidic residues" evidence="8">
    <location>
        <begin position="161"/>
        <end position="185"/>
    </location>
</feature>
<feature type="region of interest" description="Disordered" evidence="8">
    <location>
        <begin position="1"/>
        <end position="187"/>
    </location>
</feature>
<dbReference type="InterPro" id="IPR003770">
    <property type="entry name" value="MLTG-like"/>
</dbReference>
<evidence type="ECO:0000256" key="2">
    <source>
        <dbReference type="ARBA" id="ARBA00022692"/>
    </source>
</evidence>
<comment type="catalytic activity">
    <reaction evidence="7">
        <text>a peptidoglycan chain = a peptidoglycan chain with N-acetyl-1,6-anhydromuramyl-[peptide] at the reducing end + a peptidoglycan chain with N-acetylglucosamine at the non-reducing end.</text>
        <dbReference type="EC" id="4.2.2.29"/>
    </reaction>
</comment>
<keyword evidence="1 7" id="KW-1003">Cell membrane</keyword>
<dbReference type="Proteomes" id="UP001059836">
    <property type="component" value="Chromosome"/>
</dbReference>
<evidence type="ECO:0000256" key="8">
    <source>
        <dbReference type="SAM" id="MobiDB-lite"/>
    </source>
</evidence>
<evidence type="ECO:0000256" key="7">
    <source>
        <dbReference type="HAMAP-Rule" id="MF_02065"/>
    </source>
</evidence>
<evidence type="ECO:0000313" key="10">
    <source>
        <dbReference type="Proteomes" id="UP001059836"/>
    </source>
</evidence>
<dbReference type="NCBIfam" id="TIGR00247">
    <property type="entry name" value="endolytic transglycosylase MltG"/>
    <property type="match status" value="1"/>
</dbReference>
<evidence type="ECO:0000256" key="6">
    <source>
        <dbReference type="ARBA" id="ARBA00023316"/>
    </source>
</evidence>
<evidence type="ECO:0000256" key="3">
    <source>
        <dbReference type="ARBA" id="ARBA00022989"/>
    </source>
</evidence>
<dbReference type="Gene3D" id="3.30.1490.480">
    <property type="entry name" value="Endolytic murein transglycosylase"/>
    <property type="match status" value="1"/>
</dbReference>
<dbReference type="HAMAP" id="MF_02065">
    <property type="entry name" value="MltG"/>
    <property type="match status" value="1"/>
</dbReference>
<comment type="similarity">
    <text evidence="7">Belongs to the transglycosylase MltG family.</text>
</comment>
<keyword evidence="3 7" id="KW-1133">Transmembrane helix</keyword>
<organism evidence="9 10">
    <name type="scientific">Gordonia pseudamarae</name>
    <dbReference type="NCBI Taxonomy" id="2831662"/>
    <lineage>
        <taxon>Bacteria</taxon>
        <taxon>Bacillati</taxon>
        <taxon>Actinomycetota</taxon>
        <taxon>Actinomycetes</taxon>
        <taxon>Mycobacteriales</taxon>
        <taxon>Gordoniaceae</taxon>
        <taxon>Gordonia</taxon>
    </lineage>
</organism>
<name>A0ABX6INJ8_9ACTN</name>
<feature type="transmembrane region" description="Helical" evidence="7">
    <location>
        <begin position="195"/>
        <end position="215"/>
    </location>
</feature>
<reference evidence="9" key="1">
    <citation type="journal article" date="2021" name="Nat. Microbiol.">
        <title>Cocultivation of an ultrasmall environmental parasitic bacterium with lytic ability against bacteria associated with wastewater foams.</title>
        <authorList>
            <person name="Batinovic S."/>
            <person name="Rose J.J.A."/>
            <person name="Ratcliffe J."/>
            <person name="Seviour R.J."/>
            <person name="Petrovski S."/>
        </authorList>
    </citation>
    <scope>NUCLEOTIDE SEQUENCE</scope>
    <source>
        <strain evidence="9">CON9</strain>
    </source>
</reference>
<comment type="subcellular location">
    <subcellularLocation>
        <location evidence="7">Cell membrane</location>
        <topology evidence="7">Single-pass membrane protein</topology>
    </subcellularLocation>
</comment>
<comment type="function">
    <text evidence="7">Functions as a peptidoglycan terminase that cleaves nascent peptidoglycan strands endolytically to terminate their elongation.</text>
</comment>
<proteinExistence type="inferred from homology"/>
<gene>
    <name evidence="7 9" type="primary">mltG</name>
    <name evidence="9" type="ORF">GII31_11795</name>
</gene>
<dbReference type="EMBL" id="CP045809">
    <property type="protein sequence ID" value="QHN37518.1"/>
    <property type="molecule type" value="Genomic_DNA"/>
</dbReference>
<evidence type="ECO:0000256" key="5">
    <source>
        <dbReference type="ARBA" id="ARBA00023239"/>
    </source>
</evidence>
<feature type="compositionally biased region" description="Basic and acidic residues" evidence="8">
    <location>
        <begin position="134"/>
        <end position="143"/>
    </location>
</feature>
<dbReference type="EC" id="4.2.2.29" evidence="7"/>
<feature type="compositionally biased region" description="Low complexity" evidence="8">
    <location>
        <begin position="146"/>
        <end position="160"/>
    </location>
</feature>
<keyword evidence="5 7" id="KW-0456">Lyase</keyword>
<keyword evidence="10" id="KW-1185">Reference proteome</keyword>
<dbReference type="PANTHER" id="PTHR30518">
    <property type="entry name" value="ENDOLYTIC MUREIN TRANSGLYCOSYLASE"/>
    <property type="match status" value="1"/>
</dbReference>